<evidence type="ECO:0000313" key="8">
    <source>
        <dbReference type="Proteomes" id="UP000276061"/>
    </source>
</evidence>
<organism evidence="7 8">
    <name type="scientific">Dickeya undicola</name>
    <dbReference type="NCBI Taxonomy" id="1577887"/>
    <lineage>
        <taxon>Bacteria</taxon>
        <taxon>Pseudomonadati</taxon>
        <taxon>Pseudomonadota</taxon>
        <taxon>Gammaproteobacteria</taxon>
        <taxon>Enterobacterales</taxon>
        <taxon>Pectobacteriaceae</taxon>
        <taxon>Dickeya</taxon>
    </lineage>
</organism>
<name>A0A3N0FW12_9GAMM</name>
<dbReference type="EMBL" id="RJLR01000027">
    <property type="protein sequence ID" value="RNM04256.1"/>
    <property type="molecule type" value="Genomic_DNA"/>
</dbReference>
<dbReference type="AlphaFoldDB" id="A0A3N0FW12"/>
<sequence>MSISEPMYENDVAGHLRALCQSGKSFALIYRPLSDNPDSILIVDGDIVRAPTLSALSLDEEPTFDESDNALQLSQLVLLPFNQLKEKGFACRDDNEPVIAMRIKRQMQFTVEQVIGAIADADSLAANTRFDLDDNAYQQVVSTIIDNEIRAGEGSNFVISRSIEGNIIDFSVNHALALFKRLLQSECGSYWTWMAFTGDRYFIGSSPEQHVLVDDSTVAMNPISGTLRYPAPEKMETALYQFLADEKERNELFMVVDEELKMMSHFCPSEIQVSGPELKMMSHVAHTEYFIEGRSTAPLKDILRDTLFAPTVTGSPIENACQVISRREVRGRGFYSGVVALTGVKEKKRYLDSAILIRTADISAQGEFRLTAGATIVRDSEPQREAEETRAKLSGLMDSFFGVYQPHLQSSSIRIQLPDVVEKKLTQLLKERNRQVSSFWLGIQTDKLISMPYKANIALIDMEDTFTGMIAYQLRKWGHQVTIIPWVQAKESGRILRNSIDADVLFIGPGPGDPTNTRLEKIAVARKLIERRLMEKKPLLGTCLGHQLICAELGLPVIRLPTPRQGSQYMITFGEQNYNVGFYNSFSAIHDHSEWYTERYQRHIELERLSTNEVIALYSEGVSSIQFHNESFLTENAFPIYEWLFNHSMESLKREISHVAE</sequence>
<dbReference type="InterPro" id="IPR017926">
    <property type="entry name" value="GATASE"/>
</dbReference>
<dbReference type="InterPro" id="IPR005801">
    <property type="entry name" value="ADC_synthase"/>
</dbReference>
<dbReference type="PRINTS" id="PR00099">
    <property type="entry name" value="CPSGATASE"/>
</dbReference>
<dbReference type="InterPro" id="IPR019999">
    <property type="entry name" value="Anth_synth_I-like"/>
</dbReference>
<dbReference type="InterPro" id="IPR029062">
    <property type="entry name" value="Class_I_gatase-like"/>
</dbReference>
<dbReference type="Gene3D" id="3.40.50.880">
    <property type="match status" value="1"/>
</dbReference>
<dbReference type="EC" id="4.1.3.27" evidence="1"/>
<reference evidence="7 8" key="1">
    <citation type="submission" date="2018-11" db="EMBL/GenBank/DDBJ databases">
        <title>Characterization of surface water Dickeya isolates.</title>
        <authorList>
            <person name="Van Gijsegem F."/>
            <person name="Pedron J."/>
        </authorList>
    </citation>
    <scope>NUCLEOTIDE SEQUENCE [LARGE SCALE GENOMIC DNA]</scope>
    <source>
        <strain evidence="7 8">FVG1-MFV-O17</strain>
    </source>
</reference>
<dbReference type="PROSITE" id="PS51273">
    <property type="entry name" value="GATASE_TYPE_1"/>
    <property type="match status" value="1"/>
</dbReference>
<evidence type="ECO:0000259" key="6">
    <source>
        <dbReference type="Pfam" id="PF00425"/>
    </source>
</evidence>
<evidence type="ECO:0000256" key="2">
    <source>
        <dbReference type="ARBA" id="ARBA00022962"/>
    </source>
</evidence>
<dbReference type="PRINTS" id="PR00097">
    <property type="entry name" value="ANTSNTHASEII"/>
</dbReference>
<dbReference type="PRINTS" id="PR00096">
    <property type="entry name" value="GATASE"/>
</dbReference>
<dbReference type="Proteomes" id="UP000276061">
    <property type="component" value="Unassembled WGS sequence"/>
</dbReference>
<feature type="domain" description="Chorismate-utilising enzyme C-terminal" evidence="6">
    <location>
        <begin position="135"/>
        <end position="392"/>
    </location>
</feature>
<comment type="caution">
    <text evidence="7">The sequence shown here is derived from an EMBL/GenBank/DDBJ whole genome shotgun (WGS) entry which is preliminary data.</text>
</comment>
<proteinExistence type="predicted"/>
<dbReference type="SUPFAM" id="SSF56322">
    <property type="entry name" value="ADC synthase"/>
    <property type="match status" value="1"/>
</dbReference>
<evidence type="ECO:0000256" key="1">
    <source>
        <dbReference type="ARBA" id="ARBA00012266"/>
    </source>
</evidence>
<dbReference type="GO" id="GO:0000162">
    <property type="term" value="P:L-tryptophan biosynthetic process"/>
    <property type="evidence" value="ECO:0007669"/>
    <property type="project" value="TreeGrafter"/>
</dbReference>
<dbReference type="Pfam" id="PF00425">
    <property type="entry name" value="Chorismate_bind"/>
    <property type="match status" value="1"/>
</dbReference>
<dbReference type="PANTHER" id="PTHR11236">
    <property type="entry name" value="AMINOBENZOATE/ANTHRANILATE SYNTHASE"/>
    <property type="match status" value="1"/>
</dbReference>
<dbReference type="Gene3D" id="3.60.120.10">
    <property type="entry name" value="Anthranilate synthase"/>
    <property type="match status" value="1"/>
</dbReference>
<comment type="catalytic activity">
    <reaction evidence="4">
        <text>chorismate + L-glutamine = anthranilate + pyruvate + L-glutamate + H(+)</text>
        <dbReference type="Rhea" id="RHEA:21732"/>
        <dbReference type="ChEBI" id="CHEBI:15361"/>
        <dbReference type="ChEBI" id="CHEBI:15378"/>
        <dbReference type="ChEBI" id="CHEBI:16567"/>
        <dbReference type="ChEBI" id="CHEBI:29748"/>
        <dbReference type="ChEBI" id="CHEBI:29985"/>
        <dbReference type="ChEBI" id="CHEBI:58359"/>
        <dbReference type="EC" id="4.1.3.27"/>
    </reaction>
</comment>
<dbReference type="InterPro" id="IPR015890">
    <property type="entry name" value="Chorismate_C"/>
</dbReference>
<dbReference type="GO" id="GO:0004049">
    <property type="term" value="F:anthranilate synthase activity"/>
    <property type="evidence" value="ECO:0007669"/>
    <property type="project" value="UniProtKB-EC"/>
</dbReference>
<keyword evidence="2" id="KW-0315">Glutamine amidotransferase</keyword>
<dbReference type="OrthoDB" id="8594609at2"/>
<dbReference type="RefSeq" id="WP_123253106.1">
    <property type="nucleotide sequence ID" value="NZ_RJLR01000027.1"/>
</dbReference>
<dbReference type="PANTHER" id="PTHR11236:SF49">
    <property type="entry name" value="ANTHRANILATE SYNTHASE COMPONENT 1"/>
    <property type="match status" value="1"/>
</dbReference>
<evidence type="ECO:0000313" key="7">
    <source>
        <dbReference type="EMBL" id="RNM04256.1"/>
    </source>
</evidence>
<dbReference type="Pfam" id="PF00117">
    <property type="entry name" value="GATase"/>
    <property type="match status" value="1"/>
</dbReference>
<protein>
    <recommendedName>
        <fullName evidence="1">anthranilate synthase</fullName>
        <ecNumber evidence="1">4.1.3.27</ecNumber>
    </recommendedName>
</protein>
<dbReference type="CDD" id="cd01743">
    <property type="entry name" value="GATase1_Anthranilate_Synthase"/>
    <property type="match status" value="1"/>
</dbReference>
<keyword evidence="3" id="KW-0456">Lyase</keyword>
<evidence type="ECO:0000256" key="3">
    <source>
        <dbReference type="ARBA" id="ARBA00023239"/>
    </source>
</evidence>
<gene>
    <name evidence="7" type="ORF">EF878_16640</name>
</gene>
<accession>A0A3N0FW12</accession>
<feature type="domain" description="Glutamine amidotransferase" evidence="5">
    <location>
        <begin position="459"/>
        <end position="636"/>
    </location>
</feature>
<evidence type="ECO:0000259" key="5">
    <source>
        <dbReference type="Pfam" id="PF00117"/>
    </source>
</evidence>
<dbReference type="SUPFAM" id="SSF52317">
    <property type="entry name" value="Class I glutamine amidotransferase-like"/>
    <property type="match status" value="1"/>
</dbReference>
<dbReference type="InterPro" id="IPR006221">
    <property type="entry name" value="TrpG/PapA_dom"/>
</dbReference>
<evidence type="ECO:0000256" key="4">
    <source>
        <dbReference type="ARBA" id="ARBA00047683"/>
    </source>
</evidence>